<dbReference type="AlphaFoldDB" id="A0A419QD04"/>
<keyword evidence="2" id="KW-0812">Transmembrane</keyword>
<feature type="transmembrane region" description="Helical" evidence="2">
    <location>
        <begin position="325"/>
        <end position="350"/>
    </location>
</feature>
<reference evidence="3 4" key="1">
    <citation type="journal article" date="2018" name="Biotechnol. Adv.">
        <title>Improved genomic resources and new bioinformatic workflow for the carcinogenic parasite Clonorchis sinensis: Biotechnological implications.</title>
        <authorList>
            <person name="Wang D."/>
            <person name="Korhonen P.K."/>
            <person name="Gasser R.B."/>
            <person name="Young N.D."/>
        </authorList>
    </citation>
    <scope>NUCLEOTIDE SEQUENCE [LARGE SCALE GENOMIC DNA]</scope>
    <source>
        <strain evidence="3">Cs-k2</strain>
    </source>
</reference>
<feature type="transmembrane region" description="Helical" evidence="2">
    <location>
        <begin position="605"/>
        <end position="634"/>
    </location>
</feature>
<accession>A0A419QD04</accession>
<dbReference type="Proteomes" id="UP000286415">
    <property type="component" value="Unassembled WGS sequence"/>
</dbReference>
<organism evidence="3 4">
    <name type="scientific">Clonorchis sinensis</name>
    <name type="common">Chinese liver fluke</name>
    <dbReference type="NCBI Taxonomy" id="79923"/>
    <lineage>
        <taxon>Eukaryota</taxon>
        <taxon>Metazoa</taxon>
        <taxon>Spiralia</taxon>
        <taxon>Lophotrochozoa</taxon>
        <taxon>Platyhelminthes</taxon>
        <taxon>Trematoda</taxon>
        <taxon>Digenea</taxon>
        <taxon>Opisthorchiida</taxon>
        <taxon>Opisthorchiata</taxon>
        <taxon>Opisthorchiidae</taxon>
        <taxon>Clonorchis</taxon>
    </lineage>
</organism>
<gene>
    <name evidence="3" type="ORF">CSKR_113929</name>
</gene>
<name>A0A419QD04_CLOSI</name>
<feature type="compositionally biased region" description="Low complexity" evidence="1">
    <location>
        <begin position="275"/>
        <end position="289"/>
    </location>
</feature>
<sequence length="1086" mass="121595">MSSALHIYMYHDISNIVQLEHEASRCSTSSCLETAQRGDSAGFQMTSSVEAWINRCFAQFSVLLAPAYDAGIYNYIFEIVSNPQSSNPTLLRLANFSNPSFASTLLEGMLVLPVQPLNVYQALTQTGDKVNTDLTKVQSQPRQVLVLLIMSIIVLLCTFIIALTTCVTACCCWSKRCGCRREKTTRTVVQPTLNYVKQLTKQDPVLSVGSVRATLHDVKKTVRSERPGVTPRPQAAERAPSPANSVNSSDMYVNYPTVRVDRFRNGAQMPINTVQARQQPQQIQWQRQPSPEPDSTSFVMNHSTENLIPNPSGPHRHNSKSKHAYLTLVCFNYAFILLICFFLTFALYAMNSVWEYSDPQKSKSNPVYTIPAAVNRFRTLLMKFLKDTVMDGRQQSNITITQIKARTLADINVSTIQLMDQLQQTYQITPIFQGADTVSPQLVSVTGATGTIRKTVADTLQAINRFGGEFNVYQDLLVRSMTRLCTSLSSAQEVSLCNARLQTATTLVFSFNTKAVQVDPSVALSAVIEQFNINITAVISFFDEARQKIDELRDEVVSEINGRFDLAQYLSQLINLWDAFNQYTVVPVDQLMQQAWIDTKIYTDLIAYFITVGGFVALIIYLLVVLILLVCLGLSLNDTFARRFLSIQELLLINGTEHLRVSAIVKSKPIFGDRIPLEKFTGAKIHLQGLCINLGIFGIVCSLTVLICLVLIPPLALTNTEVCYNLQGQTGVALTNRLAQLVFEYEWPIFLKNGKLPSLVASMLVVSAPTNALSVVATDCNPALPGSLSTGLLGKLGYKDILNFTVVLEGDDVKKTIRNAEEELVDRIKRIDFNSLLPDNLDQFASLLQNITHYLDNVDYKPSFMELSKNFIPVSNLSVYLFDLRQYVGGLPTSLETQSVLSILSLMDNSNTVYSGVVRVARELASQFNVLMNNQDLSVNLKNLLDKVAEARKILTNPQTLESPIRPTFRKVINEFLVVAEKMLVAEFNHLVSVVVPCDSLYQLFQLALSVVCVEQSFINRLGSNCLLQAISTFLIVVEIFLFVRYASLYDSMCESLEDQRADLLHCVQVTYEDWIQRQRMRQYTR</sequence>
<dbReference type="InParanoid" id="A0A419QD04"/>
<feature type="transmembrane region" description="Helical" evidence="2">
    <location>
        <begin position="1027"/>
        <end position="1047"/>
    </location>
</feature>
<evidence type="ECO:0000313" key="3">
    <source>
        <dbReference type="EMBL" id="KAG5454594.1"/>
    </source>
</evidence>
<comment type="caution">
    <text evidence="3">The sequence shown here is derived from an EMBL/GenBank/DDBJ whole genome shotgun (WGS) entry which is preliminary data.</text>
</comment>
<keyword evidence="4" id="KW-1185">Reference proteome</keyword>
<proteinExistence type="predicted"/>
<protein>
    <submittedName>
        <fullName evidence="3">Uncharacterized protein</fullName>
    </submittedName>
</protein>
<dbReference type="EMBL" id="NIRI02000005">
    <property type="protein sequence ID" value="KAG5454594.1"/>
    <property type="molecule type" value="Genomic_DNA"/>
</dbReference>
<feature type="region of interest" description="Disordered" evidence="1">
    <location>
        <begin position="221"/>
        <end position="245"/>
    </location>
</feature>
<evidence type="ECO:0000313" key="4">
    <source>
        <dbReference type="Proteomes" id="UP000286415"/>
    </source>
</evidence>
<reference evidence="3 4" key="2">
    <citation type="journal article" date="2021" name="Genomics">
        <title>High-quality reference genome for Clonorchis sinensis.</title>
        <authorList>
            <person name="Young N.D."/>
            <person name="Stroehlein A.J."/>
            <person name="Kinkar L."/>
            <person name="Wang T."/>
            <person name="Sohn W.M."/>
            <person name="Chang B.C.H."/>
            <person name="Kaur P."/>
            <person name="Weisz D."/>
            <person name="Dudchenko O."/>
            <person name="Aiden E.L."/>
            <person name="Korhonen P.K."/>
            <person name="Gasser R.B."/>
        </authorList>
    </citation>
    <scope>NUCLEOTIDE SEQUENCE [LARGE SCALE GENOMIC DNA]</scope>
    <source>
        <strain evidence="3">Cs-k2</strain>
    </source>
</reference>
<evidence type="ECO:0000256" key="2">
    <source>
        <dbReference type="SAM" id="Phobius"/>
    </source>
</evidence>
<keyword evidence="2" id="KW-1133">Transmembrane helix</keyword>
<feature type="transmembrane region" description="Helical" evidence="2">
    <location>
        <begin position="144"/>
        <end position="173"/>
    </location>
</feature>
<dbReference type="OrthoDB" id="6286031at2759"/>
<evidence type="ECO:0000256" key="1">
    <source>
        <dbReference type="SAM" id="MobiDB-lite"/>
    </source>
</evidence>
<keyword evidence="2" id="KW-0472">Membrane</keyword>
<feature type="transmembrane region" description="Helical" evidence="2">
    <location>
        <begin position="694"/>
        <end position="717"/>
    </location>
</feature>
<feature type="region of interest" description="Disordered" evidence="1">
    <location>
        <begin position="274"/>
        <end position="296"/>
    </location>
</feature>